<sequence length="92" mass="10089">MCAVWASPVMYSWTAVADRLGPVGFTLYRLNPITAAVELAHAGFWLPLDPHSAAALPDLMTFGMLGLVIALLTLLLGQFVFRRLEGRFAQEL</sequence>
<dbReference type="EMBL" id="AP027731">
    <property type="protein sequence ID" value="BDZ45890.1"/>
    <property type="molecule type" value="Genomic_DNA"/>
</dbReference>
<organism evidence="2 3">
    <name type="scientific">Naasia aerilata</name>
    <dbReference type="NCBI Taxonomy" id="1162966"/>
    <lineage>
        <taxon>Bacteria</taxon>
        <taxon>Bacillati</taxon>
        <taxon>Actinomycetota</taxon>
        <taxon>Actinomycetes</taxon>
        <taxon>Micrococcales</taxon>
        <taxon>Microbacteriaceae</taxon>
        <taxon>Naasia</taxon>
    </lineage>
</organism>
<accession>A0ABN6XQJ2</accession>
<evidence type="ECO:0000313" key="2">
    <source>
        <dbReference type="EMBL" id="BDZ45890.1"/>
    </source>
</evidence>
<name>A0ABN6XQJ2_9MICO</name>
<evidence type="ECO:0008006" key="4">
    <source>
        <dbReference type="Google" id="ProtNLM"/>
    </source>
</evidence>
<reference evidence="3" key="1">
    <citation type="journal article" date="2019" name="Int. J. Syst. Evol. Microbiol.">
        <title>The Global Catalogue of Microorganisms (GCM) 10K type strain sequencing project: providing services to taxonomists for standard genome sequencing and annotation.</title>
        <authorList>
            <consortium name="The Broad Institute Genomics Platform"/>
            <consortium name="The Broad Institute Genome Sequencing Center for Infectious Disease"/>
            <person name="Wu L."/>
            <person name="Ma J."/>
        </authorList>
    </citation>
    <scope>NUCLEOTIDE SEQUENCE [LARGE SCALE GENOMIC DNA]</scope>
    <source>
        <strain evidence="3">NBRC 108725</strain>
    </source>
</reference>
<keyword evidence="1" id="KW-1133">Transmembrane helix</keyword>
<keyword evidence="1" id="KW-0812">Transmembrane</keyword>
<protein>
    <recommendedName>
        <fullName evidence="4">ABC-2 type transporter domain-containing protein</fullName>
    </recommendedName>
</protein>
<feature type="transmembrane region" description="Helical" evidence="1">
    <location>
        <begin position="59"/>
        <end position="81"/>
    </location>
</feature>
<gene>
    <name evidence="2" type="ORF">GCM10025866_17990</name>
</gene>
<proteinExistence type="predicted"/>
<evidence type="ECO:0000256" key="1">
    <source>
        <dbReference type="SAM" id="Phobius"/>
    </source>
</evidence>
<keyword evidence="3" id="KW-1185">Reference proteome</keyword>
<keyword evidence="1" id="KW-0472">Membrane</keyword>
<dbReference type="Proteomes" id="UP001321498">
    <property type="component" value="Chromosome"/>
</dbReference>
<evidence type="ECO:0000313" key="3">
    <source>
        <dbReference type="Proteomes" id="UP001321498"/>
    </source>
</evidence>